<keyword evidence="1" id="KW-0812">Transmembrane</keyword>
<keyword evidence="3" id="KW-1185">Reference proteome</keyword>
<gene>
    <name evidence="2" type="ORF">Thiowin_03591</name>
</gene>
<reference evidence="2 3" key="1">
    <citation type="journal article" date="2023" name="Microorganisms">
        <title>Thiorhodovibrio frisius and Trv. litoralis spp. nov., Two Novel Members from a Clade of Fastidious Purple Sulfur Bacteria That Exhibit Unique Red-Shifted Light-Harvesting Capabilities.</title>
        <authorList>
            <person name="Methner A."/>
            <person name="Kuzyk S.B."/>
            <person name="Petersen J."/>
            <person name="Bauer S."/>
            <person name="Brinkmann H."/>
            <person name="Sichau K."/>
            <person name="Wanner G."/>
            <person name="Wolf J."/>
            <person name="Neumann-Schaal M."/>
            <person name="Henke P."/>
            <person name="Tank M."/>
            <person name="Sproer C."/>
            <person name="Bunk B."/>
            <person name="Overmann J."/>
        </authorList>
    </citation>
    <scope>NUCLEOTIDE SEQUENCE [LARGE SCALE GENOMIC DNA]</scope>
    <source>
        <strain evidence="2 3">DSM 6702</strain>
    </source>
</reference>
<dbReference type="RefSeq" id="WP_328984276.1">
    <property type="nucleotide sequence ID" value="NZ_CP121472.1"/>
</dbReference>
<organism evidence="2 3">
    <name type="scientific">Thiorhodovibrio winogradskyi</name>
    <dbReference type="NCBI Taxonomy" id="77007"/>
    <lineage>
        <taxon>Bacteria</taxon>
        <taxon>Pseudomonadati</taxon>
        <taxon>Pseudomonadota</taxon>
        <taxon>Gammaproteobacteria</taxon>
        <taxon>Chromatiales</taxon>
        <taxon>Chromatiaceae</taxon>
        <taxon>Thiorhodovibrio</taxon>
    </lineage>
</organism>
<proteinExistence type="predicted"/>
<feature type="transmembrane region" description="Helical" evidence="1">
    <location>
        <begin position="41"/>
        <end position="63"/>
    </location>
</feature>
<protein>
    <submittedName>
        <fullName evidence="2">Uncharacterized protein</fullName>
    </submittedName>
</protein>
<sequence length="122" mass="13629">MLAKLLLTIAVVIAAYAALRQSRAKSTMTLSPKAKTALPWRALRIGAWSMIAIILTGSAWSVVHQWQRAQEIIDIQVVNPATGAIDRYQARRGDIKGRGFRTLDGQQVRIAEFERMILSDLR</sequence>
<evidence type="ECO:0000313" key="2">
    <source>
        <dbReference type="EMBL" id="WPL18518.1"/>
    </source>
</evidence>
<name>A0ABZ0SBV2_9GAMM</name>
<accession>A0ABZ0SBV2</accession>
<evidence type="ECO:0000313" key="3">
    <source>
        <dbReference type="Proteomes" id="UP001432180"/>
    </source>
</evidence>
<keyword evidence="1" id="KW-0472">Membrane</keyword>
<dbReference type="Proteomes" id="UP001432180">
    <property type="component" value="Chromosome"/>
</dbReference>
<keyword evidence="1" id="KW-1133">Transmembrane helix</keyword>
<dbReference type="EMBL" id="CP121472">
    <property type="protein sequence ID" value="WPL18518.1"/>
    <property type="molecule type" value="Genomic_DNA"/>
</dbReference>
<evidence type="ECO:0000256" key="1">
    <source>
        <dbReference type="SAM" id="Phobius"/>
    </source>
</evidence>